<dbReference type="Pfam" id="PF16884">
    <property type="entry name" value="ADH_N_2"/>
    <property type="match status" value="1"/>
</dbReference>
<accession>A0ABU3B8D2</accession>
<evidence type="ECO:0000313" key="4">
    <source>
        <dbReference type="Proteomes" id="UP001259982"/>
    </source>
</evidence>
<dbReference type="SUPFAM" id="SSF51735">
    <property type="entry name" value="NAD(P)-binding Rossmann-fold domains"/>
    <property type="match status" value="1"/>
</dbReference>
<evidence type="ECO:0000313" key="3">
    <source>
        <dbReference type="EMBL" id="MDT0618330.1"/>
    </source>
</evidence>
<dbReference type="EMBL" id="JAVRHY010000005">
    <property type="protein sequence ID" value="MDT0618330.1"/>
    <property type="molecule type" value="Genomic_DNA"/>
</dbReference>
<keyword evidence="4" id="KW-1185">Reference proteome</keyword>
<dbReference type="Pfam" id="PF00107">
    <property type="entry name" value="ADH_zinc_N"/>
    <property type="match status" value="1"/>
</dbReference>
<dbReference type="InterPro" id="IPR020843">
    <property type="entry name" value="ER"/>
</dbReference>
<name>A0ABU3B8D2_9GAMM</name>
<feature type="domain" description="Enoyl reductase (ER)" evidence="2">
    <location>
        <begin position="19"/>
        <end position="332"/>
    </location>
</feature>
<dbReference type="InterPro" id="IPR011032">
    <property type="entry name" value="GroES-like_sf"/>
</dbReference>
<protein>
    <submittedName>
        <fullName evidence="3">NADP-dependent oxidoreductase</fullName>
    </submittedName>
</protein>
<dbReference type="InterPro" id="IPR045010">
    <property type="entry name" value="MDR_fam"/>
</dbReference>
<proteinExistence type="predicted"/>
<sequence length="336" mass="36494">MTEQNRQWILRQRPVGDVSDNDLVLETGDMPSADEGEIVVRTRLLSMDPANRAWMNETPSYMDPVPLNGPMLGMALGEVTESRSDQFSVGDTVMGLGSWSEYCKRPAAAFQPVPTLPGLSEQEVFGMLLVVGPTAYFGVHDICAPKPGETLVVSGAAGAVGSIAGQLGKAWGARVVGIAGGAEKCRRVTKEYGMDAAIDYKAENVNARLGELCPDGIDCYFDNVGGDILDAVLGRMNDFARVAQCGAISMYNADKPVPGPYNYINIVMRRIKIQGFIVLDHMDRYPEAFEVLASLRNDGKLHWDFDLDEGLDNALTAFRKLYSGDNTGKMLLKVAD</sequence>
<dbReference type="PANTHER" id="PTHR43205:SF7">
    <property type="entry name" value="PROSTAGLANDIN REDUCTASE 1"/>
    <property type="match status" value="1"/>
</dbReference>
<dbReference type="SUPFAM" id="SSF50129">
    <property type="entry name" value="GroES-like"/>
    <property type="match status" value="1"/>
</dbReference>
<dbReference type="Proteomes" id="UP001259982">
    <property type="component" value="Unassembled WGS sequence"/>
</dbReference>
<gene>
    <name evidence="3" type="ORF">RM531_07565</name>
</gene>
<dbReference type="CDD" id="cd05288">
    <property type="entry name" value="PGDH"/>
    <property type="match status" value="1"/>
</dbReference>
<dbReference type="InterPro" id="IPR041694">
    <property type="entry name" value="ADH_N_2"/>
</dbReference>
<comment type="caution">
    <text evidence="3">The sequence shown here is derived from an EMBL/GenBank/DDBJ whole genome shotgun (WGS) entry which is preliminary data.</text>
</comment>
<dbReference type="RefSeq" id="WP_311658426.1">
    <property type="nucleotide sequence ID" value="NZ_JAVRHY010000005.1"/>
</dbReference>
<dbReference type="Gene3D" id="3.40.50.720">
    <property type="entry name" value="NAD(P)-binding Rossmann-like Domain"/>
    <property type="match status" value="1"/>
</dbReference>
<dbReference type="SMART" id="SM00829">
    <property type="entry name" value="PKS_ER"/>
    <property type="match status" value="1"/>
</dbReference>
<dbReference type="InterPro" id="IPR036291">
    <property type="entry name" value="NAD(P)-bd_dom_sf"/>
</dbReference>
<reference evidence="3 4" key="1">
    <citation type="submission" date="2023-09" db="EMBL/GenBank/DDBJ databases">
        <authorList>
            <person name="Rey-Velasco X."/>
        </authorList>
    </citation>
    <scope>NUCLEOTIDE SEQUENCE [LARGE SCALE GENOMIC DNA]</scope>
    <source>
        <strain evidence="3 4">P385</strain>
    </source>
</reference>
<dbReference type="InterPro" id="IPR013149">
    <property type="entry name" value="ADH-like_C"/>
</dbReference>
<evidence type="ECO:0000259" key="2">
    <source>
        <dbReference type="SMART" id="SM00829"/>
    </source>
</evidence>
<dbReference type="PANTHER" id="PTHR43205">
    <property type="entry name" value="PROSTAGLANDIN REDUCTASE"/>
    <property type="match status" value="1"/>
</dbReference>
<evidence type="ECO:0000256" key="1">
    <source>
        <dbReference type="ARBA" id="ARBA00023002"/>
    </source>
</evidence>
<keyword evidence="1" id="KW-0560">Oxidoreductase</keyword>
<organism evidence="3 4">
    <name type="scientific">Spectribacter acetivorans</name>
    <dbReference type="NCBI Taxonomy" id="3075603"/>
    <lineage>
        <taxon>Bacteria</taxon>
        <taxon>Pseudomonadati</taxon>
        <taxon>Pseudomonadota</taxon>
        <taxon>Gammaproteobacteria</taxon>
        <taxon>Salinisphaerales</taxon>
        <taxon>Salinisphaeraceae</taxon>
        <taxon>Spectribacter</taxon>
    </lineage>
</organism>
<dbReference type="Gene3D" id="3.90.180.10">
    <property type="entry name" value="Medium-chain alcohol dehydrogenases, catalytic domain"/>
    <property type="match status" value="1"/>
</dbReference>